<evidence type="ECO:0000256" key="5">
    <source>
        <dbReference type="ARBA" id="ARBA00022555"/>
    </source>
</evidence>
<dbReference type="SUPFAM" id="SSF54991">
    <property type="entry name" value="Anticodon-binding domain of PheRS"/>
    <property type="match status" value="1"/>
</dbReference>
<comment type="cofactor">
    <cofactor evidence="15">
        <name>Mg(2+)</name>
        <dbReference type="ChEBI" id="CHEBI:18420"/>
    </cofactor>
    <text evidence="15">Binds 2 magnesium ions per tetramer.</text>
</comment>
<organism evidence="20 21">
    <name type="scientific">Acetobacterium wieringae</name>
    <dbReference type="NCBI Taxonomy" id="52694"/>
    <lineage>
        <taxon>Bacteria</taxon>
        <taxon>Bacillati</taxon>
        <taxon>Bacillota</taxon>
        <taxon>Clostridia</taxon>
        <taxon>Eubacteriales</taxon>
        <taxon>Eubacteriaceae</taxon>
        <taxon>Acetobacterium</taxon>
    </lineage>
</organism>
<evidence type="ECO:0000256" key="10">
    <source>
        <dbReference type="ARBA" id="ARBA00022842"/>
    </source>
</evidence>
<sequence>MLVSLNWLKEFVDIKMAPFDFGEALTMSGTKVETLTVVSENVVNIFTGQITKIEAHPNADKLTVCTVDMGTDQRVIVTAAKNVFEGAIVPVAIDGAVIANGTKIGTNDFRGLLSYGMFCSIEELGMNTDLFSKEIMEGILILPENTPLGMDARELLWLDDVIIDVELTANRSDCQSIVGIAREAAATLDLPMAEVPVYDATAESADEIADYLAVRIEDSACPRYVAKMLKVKKIEDSPLWMQKKLLNSGVRPINNIVDVTNYVMLELGQPLHAFDYHSLKSQEIVVTTTADKKMVTLDDKEREIDESMLMITNGKAPVAIAGVMGGENSEITDKTSLIVLESANFNKGSVRLTAKQLGLRTEASSRFEKGVDPELAAVAALRATQLLLDIGACDVIEGMIDVYPQVTELKKVALDVNWFNAFVGISLTVEEVSSMLTRLFFTVKKISDAVLEVEVPSYRMDIALKEDLAEEVVRIFGYDRIPGTIMGGETMVGGKTPVQKFEDSLKNILVGQGYYETLTSSFTSEKRLHGLNTQLEDNLIPLINPLGEENSIMRHTLVGHQLEVISLNYNRKNPAGRFFELSNTYRKNTKPGELPIEAKKLAISAYGSGDYFKLKGVVELLLTHSGINDPEFVAGGSDFLHPGRKAEIFVAGVKLGEIGEIHPMVVKHYELPKRCYVCQLSFDELFECATLDNKFTDLPKFPASNRDLAILIKDEIPAAAIAAIIRKNSGEILESIELFDVYTGAQIPAGYKSLAYALNFRHHERTLTDNDINPVIDQILGELKQAFDAQLRE</sequence>
<feature type="binding site" evidence="15">
    <location>
        <position position="461"/>
    </location>
    <ligand>
        <name>Mg(2+)</name>
        <dbReference type="ChEBI" id="CHEBI:18420"/>
        <note>shared with alpha subunit</note>
    </ligand>
</feature>
<feature type="binding site" evidence="15">
    <location>
        <position position="470"/>
    </location>
    <ligand>
        <name>Mg(2+)</name>
        <dbReference type="ChEBI" id="CHEBI:18420"/>
        <note>shared with alpha subunit</note>
    </ligand>
</feature>
<evidence type="ECO:0000259" key="17">
    <source>
        <dbReference type="PROSITE" id="PS50886"/>
    </source>
</evidence>
<comment type="subunit">
    <text evidence="3 15">Tetramer of two alpha and two beta subunits.</text>
</comment>
<comment type="subcellular location">
    <subcellularLocation>
        <location evidence="1 15">Cytoplasm</location>
    </subcellularLocation>
</comment>
<keyword evidence="9 15" id="KW-0067">ATP-binding</keyword>
<evidence type="ECO:0000256" key="9">
    <source>
        <dbReference type="ARBA" id="ARBA00022840"/>
    </source>
</evidence>
<feature type="domain" description="TRNA-binding" evidence="17">
    <location>
        <begin position="39"/>
        <end position="153"/>
    </location>
</feature>
<dbReference type="Gene3D" id="3.30.70.380">
    <property type="entry name" value="Ferrodoxin-fold anticodon-binding domain"/>
    <property type="match status" value="1"/>
</dbReference>
<dbReference type="Pfam" id="PF01588">
    <property type="entry name" value="tRNA_bind"/>
    <property type="match status" value="1"/>
</dbReference>
<evidence type="ECO:0000256" key="13">
    <source>
        <dbReference type="ARBA" id="ARBA00023146"/>
    </source>
</evidence>
<dbReference type="PANTHER" id="PTHR10947">
    <property type="entry name" value="PHENYLALANYL-TRNA SYNTHETASE BETA CHAIN AND LEUCINE-RICH REPEAT-CONTAINING PROTEIN 47"/>
    <property type="match status" value="1"/>
</dbReference>
<dbReference type="InterPro" id="IPR020825">
    <property type="entry name" value="Phe-tRNA_synthase-like_B3/B4"/>
</dbReference>
<dbReference type="InterPro" id="IPR045060">
    <property type="entry name" value="Phe-tRNA-ligase_IIc_bsu"/>
</dbReference>
<dbReference type="SUPFAM" id="SSF56037">
    <property type="entry name" value="PheT/TilS domain"/>
    <property type="match status" value="1"/>
</dbReference>
<dbReference type="Gene3D" id="2.40.50.140">
    <property type="entry name" value="Nucleic acid-binding proteins"/>
    <property type="match status" value="1"/>
</dbReference>
<dbReference type="InterPro" id="IPR012340">
    <property type="entry name" value="NA-bd_OB-fold"/>
</dbReference>
<evidence type="ECO:0000259" key="19">
    <source>
        <dbReference type="PROSITE" id="PS51483"/>
    </source>
</evidence>
<gene>
    <name evidence="15 20" type="primary">pheT</name>
    <name evidence="20" type="ORF">ACWI_21330</name>
</gene>
<dbReference type="SUPFAM" id="SSF46955">
    <property type="entry name" value="Putative DNA-binding domain"/>
    <property type="match status" value="1"/>
</dbReference>
<keyword evidence="11 16" id="KW-0694">RNA-binding</keyword>
<dbReference type="InterPro" id="IPR005121">
    <property type="entry name" value="Fdx_antiC-bd"/>
</dbReference>
<dbReference type="InterPro" id="IPR005146">
    <property type="entry name" value="B3/B4_tRNA-bd"/>
</dbReference>
<evidence type="ECO:0000256" key="16">
    <source>
        <dbReference type="PROSITE-ProRule" id="PRU00209"/>
    </source>
</evidence>
<dbReference type="CDD" id="cd00769">
    <property type="entry name" value="PheRS_beta_core"/>
    <property type="match status" value="1"/>
</dbReference>
<dbReference type="RefSeq" id="WP_070371425.1">
    <property type="nucleotide sequence ID" value="NZ_LKEU01000031.1"/>
</dbReference>
<dbReference type="PROSITE" id="PS50886">
    <property type="entry name" value="TRBD"/>
    <property type="match status" value="1"/>
</dbReference>
<accession>A0A1F2PHJ3</accession>
<comment type="catalytic activity">
    <reaction evidence="14 15">
        <text>tRNA(Phe) + L-phenylalanine + ATP = L-phenylalanyl-tRNA(Phe) + AMP + diphosphate + H(+)</text>
        <dbReference type="Rhea" id="RHEA:19413"/>
        <dbReference type="Rhea" id="RHEA-COMP:9668"/>
        <dbReference type="Rhea" id="RHEA-COMP:9699"/>
        <dbReference type="ChEBI" id="CHEBI:15378"/>
        <dbReference type="ChEBI" id="CHEBI:30616"/>
        <dbReference type="ChEBI" id="CHEBI:33019"/>
        <dbReference type="ChEBI" id="CHEBI:58095"/>
        <dbReference type="ChEBI" id="CHEBI:78442"/>
        <dbReference type="ChEBI" id="CHEBI:78531"/>
        <dbReference type="ChEBI" id="CHEBI:456215"/>
        <dbReference type="EC" id="6.1.1.20"/>
    </reaction>
</comment>
<dbReference type="InterPro" id="IPR033714">
    <property type="entry name" value="tRNA_bind_bactPheRS"/>
</dbReference>
<dbReference type="GO" id="GO:0000049">
    <property type="term" value="F:tRNA binding"/>
    <property type="evidence" value="ECO:0007669"/>
    <property type="project" value="UniProtKB-UniRule"/>
</dbReference>
<proteinExistence type="inferred from homology"/>
<dbReference type="InterPro" id="IPR005147">
    <property type="entry name" value="tRNA_synthase_B5-dom"/>
</dbReference>
<protein>
    <recommendedName>
        <fullName evidence="15">Phenylalanine--tRNA ligase beta subunit</fullName>
        <ecNumber evidence="15">6.1.1.20</ecNumber>
    </recommendedName>
    <alternativeName>
        <fullName evidence="15">Phenylalanyl-tRNA synthetase beta subunit</fullName>
        <shortName evidence="15">PheRS</shortName>
    </alternativeName>
</protein>
<keyword evidence="12 15" id="KW-0648">Protein biosynthesis</keyword>
<dbReference type="Pfam" id="PF03147">
    <property type="entry name" value="FDX-ACB"/>
    <property type="match status" value="1"/>
</dbReference>
<evidence type="ECO:0000256" key="4">
    <source>
        <dbReference type="ARBA" id="ARBA00022490"/>
    </source>
</evidence>
<dbReference type="InterPro" id="IPR036690">
    <property type="entry name" value="Fdx_antiC-bd_sf"/>
</dbReference>
<feature type="domain" description="FDX-ACB" evidence="18">
    <location>
        <begin position="699"/>
        <end position="792"/>
    </location>
</feature>
<dbReference type="Pfam" id="PF03484">
    <property type="entry name" value="B5"/>
    <property type="match status" value="1"/>
</dbReference>
<comment type="similarity">
    <text evidence="2 15">Belongs to the phenylalanyl-tRNA synthetase beta subunit family. Type 1 subfamily.</text>
</comment>
<evidence type="ECO:0000313" key="20">
    <source>
        <dbReference type="EMBL" id="OFV70352.1"/>
    </source>
</evidence>
<dbReference type="GO" id="GO:0140096">
    <property type="term" value="F:catalytic activity, acting on a protein"/>
    <property type="evidence" value="ECO:0007669"/>
    <property type="project" value="UniProtKB-ARBA"/>
</dbReference>
<dbReference type="OrthoDB" id="9805455at2"/>
<evidence type="ECO:0000256" key="14">
    <source>
        <dbReference type="ARBA" id="ARBA00049255"/>
    </source>
</evidence>
<dbReference type="Gene3D" id="3.30.56.10">
    <property type="match status" value="2"/>
</dbReference>
<dbReference type="PANTHER" id="PTHR10947:SF0">
    <property type="entry name" value="PHENYLALANINE--TRNA LIGASE BETA SUBUNIT"/>
    <property type="match status" value="1"/>
</dbReference>
<keyword evidence="13 15" id="KW-0030">Aminoacyl-tRNA synthetase</keyword>
<dbReference type="InterPro" id="IPR009061">
    <property type="entry name" value="DNA-bd_dom_put_sf"/>
</dbReference>
<dbReference type="SMART" id="SM00896">
    <property type="entry name" value="FDX-ACB"/>
    <property type="match status" value="1"/>
</dbReference>
<evidence type="ECO:0000256" key="2">
    <source>
        <dbReference type="ARBA" id="ARBA00008653"/>
    </source>
</evidence>
<dbReference type="InterPro" id="IPR045864">
    <property type="entry name" value="aa-tRNA-synth_II/BPL/LPL"/>
</dbReference>
<dbReference type="GO" id="GO:0004826">
    <property type="term" value="F:phenylalanine-tRNA ligase activity"/>
    <property type="evidence" value="ECO:0007669"/>
    <property type="project" value="UniProtKB-UniRule"/>
</dbReference>
<dbReference type="Gene3D" id="3.30.930.10">
    <property type="entry name" value="Bira Bifunctional Protein, Domain 2"/>
    <property type="match status" value="1"/>
</dbReference>
<dbReference type="SMART" id="SM00874">
    <property type="entry name" value="B5"/>
    <property type="match status" value="1"/>
</dbReference>
<evidence type="ECO:0000259" key="18">
    <source>
        <dbReference type="PROSITE" id="PS51447"/>
    </source>
</evidence>
<dbReference type="GO" id="GO:0009328">
    <property type="term" value="C:phenylalanine-tRNA ligase complex"/>
    <property type="evidence" value="ECO:0007669"/>
    <property type="project" value="TreeGrafter"/>
</dbReference>
<dbReference type="STRING" id="52694.ACWI_21330"/>
<dbReference type="AlphaFoldDB" id="A0A1F2PHJ3"/>
<dbReference type="Pfam" id="PF03483">
    <property type="entry name" value="B3_4"/>
    <property type="match status" value="1"/>
</dbReference>
<feature type="binding site" evidence="15">
    <location>
        <position position="471"/>
    </location>
    <ligand>
        <name>Mg(2+)</name>
        <dbReference type="ChEBI" id="CHEBI:18420"/>
        <note>shared with alpha subunit</note>
    </ligand>
</feature>
<comment type="caution">
    <text evidence="20">The sequence shown here is derived from an EMBL/GenBank/DDBJ whole genome shotgun (WGS) entry which is preliminary data.</text>
</comment>
<dbReference type="InterPro" id="IPR004532">
    <property type="entry name" value="Phe-tRNA-ligase_IIc_bsu_bact"/>
</dbReference>
<name>A0A1F2PHJ3_9FIRM</name>
<dbReference type="EC" id="6.1.1.20" evidence="15"/>
<dbReference type="GO" id="GO:0000287">
    <property type="term" value="F:magnesium ion binding"/>
    <property type="evidence" value="ECO:0007669"/>
    <property type="project" value="UniProtKB-UniRule"/>
</dbReference>
<dbReference type="GO" id="GO:0016740">
    <property type="term" value="F:transferase activity"/>
    <property type="evidence" value="ECO:0007669"/>
    <property type="project" value="UniProtKB-ARBA"/>
</dbReference>
<dbReference type="CDD" id="cd02796">
    <property type="entry name" value="tRNA_bind_bactPheRS"/>
    <property type="match status" value="1"/>
</dbReference>
<dbReference type="PROSITE" id="PS51447">
    <property type="entry name" value="FDX_ACB"/>
    <property type="match status" value="1"/>
</dbReference>
<dbReference type="SUPFAM" id="SSF55681">
    <property type="entry name" value="Class II aaRS and biotin synthetases"/>
    <property type="match status" value="1"/>
</dbReference>
<evidence type="ECO:0000313" key="21">
    <source>
        <dbReference type="Proteomes" id="UP000176244"/>
    </source>
</evidence>
<dbReference type="EMBL" id="LKEU01000031">
    <property type="protein sequence ID" value="OFV70352.1"/>
    <property type="molecule type" value="Genomic_DNA"/>
</dbReference>
<feature type="binding site" evidence="15">
    <location>
        <position position="467"/>
    </location>
    <ligand>
        <name>Mg(2+)</name>
        <dbReference type="ChEBI" id="CHEBI:18420"/>
        <note>shared with alpha subunit</note>
    </ligand>
</feature>
<keyword evidence="6 15" id="KW-0436">Ligase</keyword>
<dbReference type="Pfam" id="PF17759">
    <property type="entry name" value="tRNA_synthFbeta"/>
    <property type="match status" value="1"/>
</dbReference>
<dbReference type="GO" id="GO:0005524">
    <property type="term" value="F:ATP binding"/>
    <property type="evidence" value="ECO:0007669"/>
    <property type="project" value="UniProtKB-UniRule"/>
</dbReference>
<dbReference type="SUPFAM" id="SSF50249">
    <property type="entry name" value="Nucleic acid-binding proteins"/>
    <property type="match status" value="1"/>
</dbReference>
<dbReference type="PROSITE" id="PS51483">
    <property type="entry name" value="B5"/>
    <property type="match status" value="1"/>
</dbReference>
<keyword evidence="7 15" id="KW-0479">Metal-binding</keyword>
<evidence type="ECO:0000256" key="6">
    <source>
        <dbReference type="ARBA" id="ARBA00022598"/>
    </source>
</evidence>
<dbReference type="NCBIfam" id="TIGR00472">
    <property type="entry name" value="pheT_bact"/>
    <property type="match status" value="1"/>
</dbReference>
<evidence type="ECO:0000256" key="3">
    <source>
        <dbReference type="ARBA" id="ARBA00011209"/>
    </source>
</evidence>
<dbReference type="GO" id="GO:0006432">
    <property type="term" value="P:phenylalanyl-tRNA aminoacylation"/>
    <property type="evidence" value="ECO:0007669"/>
    <property type="project" value="UniProtKB-UniRule"/>
</dbReference>
<keyword evidence="10 15" id="KW-0460">Magnesium</keyword>
<evidence type="ECO:0000256" key="15">
    <source>
        <dbReference type="HAMAP-Rule" id="MF_00283"/>
    </source>
</evidence>
<evidence type="ECO:0000256" key="12">
    <source>
        <dbReference type="ARBA" id="ARBA00022917"/>
    </source>
</evidence>
<reference evidence="20 21" key="1">
    <citation type="submission" date="2015-09" db="EMBL/GenBank/DDBJ databases">
        <title>Genome sequence of Acetobacterium wieringae DSM 1911.</title>
        <authorList>
            <person name="Poehlein A."/>
            <person name="Bengelsdorf F.R."/>
            <person name="Schiel-Bengelsdorf B."/>
            <person name="Duerre P."/>
            <person name="Daniel R."/>
        </authorList>
    </citation>
    <scope>NUCLEOTIDE SEQUENCE [LARGE SCALE GENOMIC DNA]</scope>
    <source>
        <strain evidence="20 21">DSM 1911</strain>
    </source>
</reference>
<evidence type="ECO:0000256" key="8">
    <source>
        <dbReference type="ARBA" id="ARBA00022741"/>
    </source>
</evidence>
<dbReference type="FunFam" id="3.30.70.380:FF:000001">
    <property type="entry name" value="Phenylalanine--tRNA ligase beta subunit"/>
    <property type="match status" value="1"/>
</dbReference>
<evidence type="ECO:0000256" key="11">
    <source>
        <dbReference type="ARBA" id="ARBA00022884"/>
    </source>
</evidence>
<dbReference type="InterPro" id="IPR041616">
    <property type="entry name" value="PheRS_beta_core"/>
</dbReference>
<keyword evidence="5 16" id="KW-0820">tRNA-binding</keyword>
<dbReference type="InterPro" id="IPR002547">
    <property type="entry name" value="tRNA-bd_dom"/>
</dbReference>
<evidence type="ECO:0000256" key="1">
    <source>
        <dbReference type="ARBA" id="ARBA00004496"/>
    </source>
</evidence>
<dbReference type="SMART" id="SM00873">
    <property type="entry name" value="B3_4"/>
    <property type="match status" value="1"/>
</dbReference>
<keyword evidence="8 15" id="KW-0547">Nucleotide-binding</keyword>
<keyword evidence="4 15" id="KW-0963">Cytoplasm</keyword>
<dbReference type="HAMAP" id="MF_00283">
    <property type="entry name" value="Phe_tRNA_synth_beta1"/>
    <property type="match status" value="1"/>
</dbReference>
<feature type="domain" description="B5" evidence="19">
    <location>
        <begin position="407"/>
        <end position="483"/>
    </location>
</feature>
<dbReference type="Proteomes" id="UP000176244">
    <property type="component" value="Unassembled WGS sequence"/>
</dbReference>
<dbReference type="Gene3D" id="3.50.40.10">
    <property type="entry name" value="Phenylalanyl-trna Synthetase, Chain B, domain 3"/>
    <property type="match status" value="1"/>
</dbReference>
<evidence type="ECO:0000256" key="7">
    <source>
        <dbReference type="ARBA" id="ARBA00022723"/>
    </source>
</evidence>